<evidence type="ECO:0000259" key="6">
    <source>
        <dbReference type="PROSITE" id="PS50850"/>
    </source>
</evidence>
<evidence type="ECO:0000256" key="1">
    <source>
        <dbReference type="ARBA" id="ARBA00004141"/>
    </source>
</evidence>
<dbReference type="GO" id="GO:0005886">
    <property type="term" value="C:plasma membrane"/>
    <property type="evidence" value="ECO:0007669"/>
    <property type="project" value="TreeGrafter"/>
</dbReference>
<dbReference type="PROSITE" id="PS50850">
    <property type="entry name" value="MFS"/>
    <property type="match status" value="1"/>
</dbReference>
<dbReference type="InterPro" id="IPR020846">
    <property type="entry name" value="MFS_dom"/>
</dbReference>
<feature type="transmembrane region" description="Helical" evidence="5">
    <location>
        <begin position="277"/>
        <end position="298"/>
    </location>
</feature>
<accession>A0A8J4HC42</accession>
<proteinExistence type="predicted"/>
<feature type="transmembrane region" description="Helical" evidence="5">
    <location>
        <begin position="152"/>
        <end position="171"/>
    </location>
</feature>
<feature type="transmembrane region" description="Helical" evidence="5">
    <location>
        <begin position="369"/>
        <end position="388"/>
    </location>
</feature>
<feature type="transmembrane region" description="Helical" evidence="5">
    <location>
        <begin position="33"/>
        <end position="58"/>
    </location>
</feature>
<feature type="transmembrane region" description="Helical" evidence="5">
    <location>
        <begin position="65"/>
        <end position="84"/>
    </location>
</feature>
<evidence type="ECO:0000256" key="2">
    <source>
        <dbReference type="ARBA" id="ARBA00022692"/>
    </source>
</evidence>
<dbReference type="SUPFAM" id="SSF103473">
    <property type="entry name" value="MFS general substrate transporter"/>
    <property type="match status" value="1"/>
</dbReference>
<feature type="transmembrane region" description="Helical" evidence="5">
    <location>
        <begin position="125"/>
        <end position="146"/>
    </location>
</feature>
<protein>
    <submittedName>
        <fullName evidence="7">MFS transporter</fullName>
    </submittedName>
</protein>
<dbReference type="EMBL" id="DTQM01000252">
    <property type="protein sequence ID" value="HGC44184.1"/>
    <property type="molecule type" value="Genomic_DNA"/>
</dbReference>
<dbReference type="PROSITE" id="PS00217">
    <property type="entry name" value="SUGAR_TRANSPORT_2"/>
    <property type="match status" value="1"/>
</dbReference>
<dbReference type="PANTHER" id="PTHR23508">
    <property type="entry name" value="CARBOXYLIC ACID TRANSPORTER PROTEIN HOMOLOG"/>
    <property type="match status" value="1"/>
</dbReference>
<feature type="transmembrane region" description="Helical" evidence="5">
    <location>
        <begin position="202"/>
        <end position="223"/>
    </location>
</feature>
<keyword evidence="4 5" id="KW-0472">Membrane</keyword>
<evidence type="ECO:0000256" key="5">
    <source>
        <dbReference type="SAM" id="Phobius"/>
    </source>
</evidence>
<feature type="transmembrane region" description="Helical" evidence="5">
    <location>
        <begin position="304"/>
        <end position="325"/>
    </location>
</feature>
<dbReference type="InterPro" id="IPR036259">
    <property type="entry name" value="MFS_trans_sf"/>
</dbReference>
<dbReference type="Gene3D" id="1.20.1250.20">
    <property type="entry name" value="MFS general substrate transporter like domains"/>
    <property type="match status" value="2"/>
</dbReference>
<gene>
    <name evidence="7" type="ORF">ENY07_13340</name>
</gene>
<evidence type="ECO:0000256" key="3">
    <source>
        <dbReference type="ARBA" id="ARBA00022989"/>
    </source>
</evidence>
<feature type="domain" description="Major facilitator superfamily (MFS) profile" evidence="6">
    <location>
        <begin position="1"/>
        <end position="392"/>
    </location>
</feature>
<dbReference type="GO" id="GO:0046943">
    <property type="term" value="F:carboxylic acid transmembrane transporter activity"/>
    <property type="evidence" value="ECO:0007669"/>
    <property type="project" value="TreeGrafter"/>
</dbReference>
<dbReference type="Pfam" id="PF07690">
    <property type="entry name" value="MFS_1"/>
    <property type="match status" value="1"/>
</dbReference>
<sequence length="398" mass="42181">MLDGLDSSLYIYVLVPALSDLLKAGGQSPTKGAIALAGGAMFSIFMLGWAAAMAWGWLADRIGRVRVMVLTILTYSLFTALAGLAPNLLWFGVFRFLAGFGVGGEWIAGTPFLHENVPEEMRVRLAGWLHTATPVGLLLGALLSFLVPLIGWRAMFMLGLLPALFSLYLRASVPESARDRAPRAGALGIRALLFGAEARTTWSAAAMMSCIIFGLWSSTYWIPTLIVSRLTEAGGAMATAQRLASAAGVLINLGTIAGCLAMPWIAGRIGRRRRTAALFFLGALGVNLLGYGLFVGLLGRLAPFIALLPLLGFFTNAVFALYTIWLPEMFPRAGRAAGAGFAFSLGRVLGATGPSLIGRLVAATGSYPLAISLVSLIYLVGLPFITLAPETAGQRLRE</sequence>
<dbReference type="PANTHER" id="PTHR23508:SF10">
    <property type="entry name" value="CARBOXYLIC ACID TRANSPORTER PROTEIN HOMOLOG"/>
    <property type="match status" value="1"/>
</dbReference>
<comment type="subcellular location">
    <subcellularLocation>
        <location evidence="1">Membrane</location>
        <topology evidence="1">Multi-pass membrane protein</topology>
    </subcellularLocation>
</comment>
<keyword evidence="3 5" id="KW-1133">Transmembrane helix</keyword>
<feature type="transmembrane region" description="Helical" evidence="5">
    <location>
        <begin position="337"/>
        <end position="357"/>
    </location>
</feature>
<dbReference type="InterPro" id="IPR011701">
    <property type="entry name" value="MFS"/>
</dbReference>
<name>A0A8J4HC42_9PROT</name>
<dbReference type="AlphaFoldDB" id="A0A8J4HC42"/>
<comment type="caution">
    <text evidence="7">The sequence shown here is derived from an EMBL/GenBank/DDBJ whole genome shotgun (WGS) entry which is preliminary data.</text>
</comment>
<evidence type="ECO:0000256" key="4">
    <source>
        <dbReference type="ARBA" id="ARBA00023136"/>
    </source>
</evidence>
<evidence type="ECO:0000313" key="7">
    <source>
        <dbReference type="EMBL" id="HGC44184.1"/>
    </source>
</evidence>
<dbReference type="InterPro" id="IPR005829">
    <property type="entry name" value="Sugar_transporter_CS"/>
</dbReference>
<keyword evidence="2 5" id="KW-0812">Transmembrane</keyword>
<feature type="transmembrane region" description="Helical" evidence="5">
    <location>
        <begin position="243"/>
        <end position="265"/>
    </location>
</feature>
<organism evidence="7">
    <name type="scientific">Acidicaldus sp</name>
    <dbReference type="NCBI Taxonomy" id="1872105"/>
    <lineage>
        <taxon>Bacteria</taxon>
        <taxon>Pseudomonadati</taxon>
        <taxon>Pseudomonadota</taxon>
        <taxon>Alphaproteobacteria</taxon>
        <taxon>Acetobacterales</taxon>
        <taxon>Acetobacteraceae</taxon>
        <taxon>Acidicaldus</taxon>
    </lineage>
</organism>
<reference evidence="7" key="1">
    <citation type="journal article" date="2020" name="mSystems">
        <title>Genome- and Community-Level Interaction Insights into Carbon Utilization and Element Cycling Functions of Hydrothermarchaeota in Hydrothermal Sediment.</title>
        <authorList>
            <person name="Zhou Z."/>
            <person name="Liu Y."/>
            <person name="Xu W."/>
            <person name="Pan J."/>
            <person name="Luo Z.H."/>
            <person name="Li M."/>
        </authorList>
    </citation>
    <scope>NUCLEOTIDE SEQUENCE</scope>
    <source>
        <strain evidence="7">SpSt-997</strain>
    </source>
</reference>